<dbReference type="EMBL" id="NPEX01000207">
    <property type="protein sequence ID" value="RAI41004.1"/>
    <property type="molecule type" value="Genomic_DNA"/>
</dbReference>
<dbReference type="AlphaFoldDB" id="A0A327KSU6"/>
<organism evidence="1 2">
    <name type="scientific">Rhodoplanes roseus</name>
    <dbReference type="NCBI Taxonomy" id="29409"/>
    <lineage>
        <taxon>Bacteria</taxon>
        <taxon>Pseudomonadati</taxon>
        <taxon>Pseudomonadota</taxon>
        <taxon>Alphaproteobacteria</taxon>
        <taxon>Hyphomicrobiales</taxon>
        <taxon>Nitrobacteraceae</taxon>
        <taxon>Rhodoplanes</taxon>
    </lineage>
</organism>
<evidence type="ECO:0000313" key="2">
    <source>
        <dbReference type="Proteomes" id="UP000249130"/>
    </source>
</evidence>
<accession>A0A327KSU6</accession>
<name>A0A327KSU6_9BRAD</name>
<reference evidence="1 2" key="1">
    <citation type="submission" date="2017-07" db="EMBL/GenBank/DDBJ databases">
        <title>Draft Genome Sequences of Select Purple Nonsulfur Bacteria.</title>
        <authorList>
            <person name="Lasarre B."/>
            <person name="Mckinlay J.B."/>
        </authorList>
    </citation>
    <scope>NUCLEOTIDE SEQUENCE [LARGE SCALE GENOMIC DNA]</scope>
    <source>
        <strain evidence="1 2">DSM 5909</strain>
    </source>
</reference>
<proteinExistence type="predicted"/>
<evidence type="ECO:0000313" key="1">
    <source>
        <dbReference type="EMBL" id="RAI41004.1"/>
    </source>
</evidence>
<protein>
    <submittedName>
        <fullName evidence="1">Uncharacterized protein</fullName>
    </submittedName>
</protein>
<dbReference type="Proteomes" id="UP000249130">
    <property type="component" value="Unassembled WGS sequence"/>
</dbReference>
<keyword evidence="2" id="KW-1185">Reference proteome</keyword>
<sequence length="75" mass="7855">MRREEGVARLVQIESHGPAKRLRHPGIAGWPKNAAPASDGIVASISKLLTTLDQAISDIDAKQGDHTACGWAAAA</sequence>
<comment type="caution">
    <text evidence="1">The sequence shown here is derived from an EMBL/GenBank/DDBJ whole genome shotgun (WGS) entry which is preliminary data.</text>
</comment>
<gene>
    <name evidence="1" type="ORF">CH341_22570</name>
</gene>